<reference evidence="1 2" key="2">
    <citation type="submission" date="2020-04" db="EMBL/GenBank/DDBJ databases">
        <authorList>
            <person name="Fomenkov A."/>
            <person name="Anton B.P."/>
            <person name="Roberts R.J."/>
        </authorList>
    </citation>
    <scope>NUCLEOTIDE SEQUENCE [LARGE SCALE GENOMIC DNA]</scope>
    <source>
        <strain evidence="1 2">CCAP 1403/13f</strain>
    </source>
</reference>
<dbReference type="EMBL" id="CP051206">
    <property type="protein sequence ID" value="QJB45456.1"/>
    <property type="molecule type" value="Genomic_DNA"/>
</dbReference>
<name>A0A6H2C2M2_DOLFA</name>
<protein>
    <submittedName>
        <fullName evidence="1">Haloacid dehalogenase-like hydrolase</fullName>
    </submittedName>
</protein>
<keyword evidence="1" id="KW-0378">Hydrolase</keyword>
<dbReference type="GO" id="GO:0016787">
    <property type="term" value="F:hydrolase activity"/>
    <property type="evidence" value="ECO:0007669"/>
    <property type="project" value="UniProtKB-KW"/>
</dbReference>
<accession>A0A6H2C2M2</accession>
<gene>
    <name evidence="1" type="ORF">HGD76_16040</name>
</gene>
<dbReference type="Pfam" id="PF00702">
    <property type="entry name" value="Hydrolase"/>
    <property type="match status" value="1"/>
</dbReference>
<dbReference type="Gene3D" id="3.40.50.1000">
    <property type="entry name" value="HAD superfamily/HAD-like"/>
    <property type="match status" value="1"/>
</dbReference>
<dbReference type="KEGG" id="dfs:HGD76_16040"/>
<evidence type="ECO:0000313" key="2">
    <source>
        <dbReference type="Proteomes" id="UP000502433"/>
    </source>
</evidence>
<dbReference type="SUPFAM" id="SSF56784">
    <property type="entry name" value="HAD-like"/>
    <property type="match status" value="1"/>
</dbReference>
<dbReference type="AlphaFoldDB" id="A0A6H2C2M2"/>
<dbReference type="InterPro" id="IPR036412">
    <property type="entry name" value="HAD-like_sf"/>
</dbReference>
<dbReference type="CDD" id="cd01427">
    <property type="entry name" value="HAD_like"/>
    <property type="match status" value="1"/>
</dbReference>
<organism evidence="1 2">
    <name type="scientific">Dolichospermum flos-aquae CCAP 1403/13F</name>
    <dbReference type="NCBI Taxonomy" id="315271"/>
    <lineage>
        <taxon>Bacteria</taxon>
        <taxon>Bacillati</taxon>
        <taxon>Cyanobacteriota</taxon>
        <taxon>Cyanophyceae</taxon>
        <taxon>Nostocales</taxon>
        <taxon>Aphanizomenonaceae</taxon>
        <taxon>Dolichospermum</taxon>
    </lineage>
</organism>
<dbReference type="RefSeq" id="WP_168696371.1">
    <property type="nucleotide sequence ID" value="NZ_CP051206.1"/>
</dbReference>
<dbReference type="InterPro" id="IPR023214">
    <property type="entry name" value="HAD_sf"/>
</dbReference>
<proteinExistence type="predicted"/>
<reference evidence="1 2" key="1">
    <citation type="submission" date="2020-04" db="EMBL/GenBank/DDBJ databases">
        <title>Genome-Wide Identification of 5-Methylcytosine Sites in Bacterial Genomes By High-Throughput Sequencing of MspJI Restriction Fragments.</title>
        <authorList>
            <person name="Wu V."/>
        </authorList>
    </citation>
    <scope>NUCLEOTIDE SEQUENCE [LARGE SCALE GENOMIC DNA]</scope>
    <source>
        <strain evidence="1 2">CCAP 1403/13f</strain>
    </source>
</reference>
<evidence type="ECO:0000313" key="1">
    <source>
        <dbReference type="EMBL" id="QJB45456.1"/>
    </source>
</evidence>
<sequence length="362" mass="41378">MSTVLNSWNDNSKNKEQIIKFVEKITTQGPDFVPVEDRIAVFDNDGTLWAERPNYFQADFIKSQTEGEEAVRNVIKPDLSQFPENIRKAIKDSEGNKDWEGIKFLVDAFQQISTDEYITKAREFVEQNHSSISFEDDGQDFVRFDAPYIDLTFKPVIELVQYLQSKEFQVYICSGGEVHFVRSFAEEAYGIPPQNIIGSAFFRLFDQQDGGVLVRKPILCQYNDAMGKPSGIELHVGKRPIIAVGNSSGDYQMFQYTSADKDKSLIVLINHDDEEREYCYNNVPYAIDNDHEPLNQSLDHAQDHENWLVVSMKDDFKTIFENNPPRLSASKSKVAKTSIPSELSAMIQQLDKIVDKLKDLCN</sequence>
<dbReference type="Proteomes" id="UP000502433">
    <property type="component" value="Chromosome"/>
</dbReference>